<dbReference type="NCBIfam" id="TIGR01845">
    <property type="entry name" value="outer_NodT"/>
    <property type="match status" value="1"/>
</dbReference>
<dbReference type="AlphaFoldDB" id="A0A5E4S349"/>
<dbReference type="PANTHER" id="PTHR30203">
    <property type="entry name" value="OUTER MEMBRANE CATION EFFLUX PROTEIN"/>
    <property type="match status" value="1"/>
</dbReference>
<keyword evidence="5 9" id="KW-0732">Signal</keyword>
<dbReference type="RefSeq" id="WP_150695461.1">
    <property type="nucleotide sequence ID" value="NZ_CABPRZ010000002.1"/>
</dbReference>
<comment type="similarity">
    <text evidence="2 9">Belongs to the outer membrane factor (OMF) (TC 1.B.17) family.</text>
</comment>
<evidence type="ECO:0000256" key="6">
    <source>
        <dbReference type="ARBA" id="ARBA00023136"/>
    </source>
</evidence>
<dbReference type="InterPro" id="IPR003423">
    <property type="entry name" value="OMP_efflux"/>
</dbReference>
<keyword evidence="4 9" id="KW-0812">Transmembrane</keyword>
<dbReference type="GO" id="GO:0005886">
    <property type="term" value="C:plasma membrane"/>
    <property type="evidence" value="ECO:0007669"/>
    <property type="project" value="UniProtKB-SubCell"/>
</dbReference>
<name>A0A5E4S349_9BURK</name>
<dbReference type="PANTHER" id="PTHR30203:SF20">
    <property type="entry name" value="MULTIDRUG RESISTANCE OUTER MEMBRANE PROTEIN MDTP-RELATED"/>
    <property type="match status" value="1"/>
</dbReference>
<evidence type="ECO:0000313" key="11">
    <source>
        <dbReference type="Proteomes" id="UP000414233"/>
    </source>
</evidence>
<feature type="chain" id="PRO_5022987088" evidence="9">
    <location>
        <begin position="34"/>
        <end position="488"/>
    </location>
</feature>
<keyword evidence="8 9" id="KW-0449">Lipoprotein</keyword>
<organism evidence="10 11">
    <name type="scientific">Pandoraea terrae</name>
    <dbReference type="NCBI Taxonomy" id="1537710"/>
    <lineage>
        <taxon>Bacteria</taxon>
        <taxon>Pseudomonadati</taxon>
        <taxon>Pseudomonadota</taxon>
        <taxon>Betaproteobacteria</taxon>
        <taxon>Burkholderiales</taxon>
        <taxon>Burkholderiaceae</taxon>
        <taxon>Pandoraea</taxon>
    </lineage>
</organism>
<evidence type="ECO:0000256" key="7">
    <source>
        <dbReference type="ARBA" id="ARBA00023139"/>
    </source>
</evidence>
<evidence type="ECO:0000256" key="5">
    <source>
        <dbReference type="ARBA" id="ARBA00022729"/>
    </source>
</evidence>
<dbReference type="Proteomes" id="UP000414233">
    <property type="component" value="Unassembled WGS sequence"/>
</dbReference>
<keyword evidence="3 9" id="KW-1134">Transmembrane beta strand</keyword>
<keyword evidence="11" id="KW-1185">Reference proteome</keyword>
<comment type="subcellular location">
    <subcellularLocation>
        <location evidence="9">Cell membrane</location>
        <topology evidence="9">Lipid-anchor</topology>
    </subcellularLocation>
    <subcellularLocation>
        <location evidence="1">Membrane</location>
    </subcellularLocation>
</comment>
<sequence length="488" mass="51830">MMNQSNHAVKRPSPLAAALPLLVSALLAGCANYGGIGSDKHMTDAATLVATQSVPAEQGRWPDTDWFVQFGDPQLADLIREALAGNPSLDRARARVVAAAAATEGANADTLPHVGADLSATRQQYSAAALVPPPYAGSWQTEYRAVATASYNLDLWGKRREVLRASVSNENAARAEAEQVRLTLTTALSRSYNDLARLYALHDIADAQVAQLASIERFARQRVATGLDTEVESRTAEARLATARQNVKALDGRILAIRYQLAALLGQGPDRGLTIARPALGAGDTVRLPDNLPVDLVSRRPDLVAARMRVEAGTHGIKVAKAEFYPDINLIAALGFDALGFGRFLTAGSRVASAGPAIHIPIFDAGALRAQLKGSYADFETVVADYNQTLIGALSEVATELSDIRSIDAQLADAEQAEAASRRALELALAQYRTGLTSQLTVWSAQLNELSTSQAVTELRMARRDRQIALAGSLGGGYTEGGTLVASR</sequence>
<evidence type="ECO:0000313" key="10">
    <source>
        <dbReference type="EMBL" id="VVD69142.1"/>
    </source>
</evidence>
<dbReference type="InterPro" id="IPR010131">
    <property type="entry name" value="MdtP/NodT-like"/>
</dbReference>
<dbReference type="OrthoDB" id="9770517at2"/>
<feature type="signal peptide" evidence="9">
    <location>
        <begin position="1"/>
        <end position="33"/>
    </location>
</feature>
<evidence type="ECO:0000256" key="9">
    <source>
        <dbReference type="RuleBase" id="RU362097"/>
    </source>
</evidence>
<proteinExistence type="inferred from homology"/>
<dbReference type="EMBL" id="CABPRZ010000002">
    <property type="protein sequence ID" value="VVD69142.1"/>
    <property type="molecule type" value="Genomic_DNA"/>
</dbReference>
<evidence type="ECO:0000256" key="4">
    <source>
        <dbReference type="ARBA" id="ARBA00022692"/>
    </source>
</evidence>
<reference evidence="10 11" key="1">
    <citation type="submission" date="2019-08" db="EMBL/GenBank/DDBJ databases">
        <authorList>
            <person name="Peeters C."/>
        </authorList>
    </citation>
    <scope>NUCLEOTIDE SEQUENCE [LARGE SCALE GENOMIC DNA]</scope>
    <source>
        <strain evidence="10 11">LMG 30175</strain>
    </source>
</reference>
<evidence type="ECO:0000256" key="3">
    <source>
        <dbReference type="ARBA" id="ARBA00022452"/>
    </source>
</evidence>
<gene>
    <name evidence="10" type="ORF">PTE30175_00476</name>
</gene>
<accession>A0A5E4S349</accession>
<dbReference type="Gene3D" id="2.20.200.10">
    <property type="entry name" value="Outer membrane efflux proteins (OEP)"/>
    <property type="match status" value="1"/>
</dbReference>
<evidence type="ECO:0000256" key="2">
    <source>
        <dbReference type="ARBA" id="ARBA00007613"/>
    </source>
</evidence>
<evidence type="ECO:0000256" key="8">
    <source>
        <dbReference type="ARBA" id="ARBA00023288"/>
    </source>
</evidence>
<dbReference type="Pfam" id="PF02321">
    <property type="entry name" value="OEP"/>
    <property type="match status" value="2"/>
</dbReference>
<keyword evidence="7 9" id="KW-0564">Palmitate</keyword>
<dbReference type="SUPFAM" id="SSF56954">
    <property type="entry name" value="Outer membrane efflux proteins (OEP)"/>
    <property type="match status" value="1"/>
</dbReference>
<keyword evidence="6 9" id="KW-0472">Membrane</keyword>
<protein>
    <submittedName>
        <fullName evidence="10">MarR family transcriptional regulator</fullName>
    </submittedName>
</protein>
<evidence type="ECO:0000256" key="1">
    <source>
        <dbReference type="ARBA" id="ARBA00004370"/>
    </source>
</evidence>
<dbReference type="GO" id="GO:0015562">
    <property type="term" value="F:efflux transmembrane transporter activity"/>
    <property type="evidence" value="ECO:0007669"/>
    <property type="project" value="InterPro"/>
</dbReference>
<dbReference type="Gene3D" id="1.20.1600.10">
    <property type="entry name" value="Outer membrane efflux proteins (OEP)"/>
    <property type="match status" value="1"/>
</dbReference>